<keyword evidence="7" id="KW-0687">Ribonucleoprotein</keyword>
<protein>
    <recommendedName>
        <fullName evidence="3">Nucleoprotein</fullName>
    </recommendedName>
    <alternativeName>
        <fullName evidence="8">Nucleocapsid protein</fullName>
    </alternativeName>
</protein>
<dbReference type="GO" id="GO:1990904">
    <property type="term" value="C:ribonucleoprotein complex"/>
    <property type="evidence" value="ECO:0007669"/>
    <property type="project" value="UniProtKB-KW"/>
</dbReference>
<evidence type="ECO:0000313" key="9">
    <source>
        <dbReference type="EMBL" id="QSW03628.1"/>
    </source>
</evidence>
<reference evidence="9 10" key="1">
    <citation type="submission" date="2020-03" db="EMBL/GenBank/DDBJ databases">
        <authorList>
            <person name="Cheng R."/>
            <person name="Xu Z."/>
            <person name="Xu X."/>
            <person name="Wang J."/>
            <person name="Fu S."/>
            <person name="Xu H."/>
            <person name="Zhang S."/>
            <person name="He Y."/>
            <person name="Li F."/>
            <person name="Xu S."/>
            <person name="Lu X."/>
            <person name="Wang H."/>
            <person name="Wang B."/>
            <person name="Liang G."/>
        </authorList>
    </citation>
    <scope>NUCLEOTIDE SEQUENCE [LARGE SCALE GENOMIC DNA]</scope>
    <source>
        <strain evidence="9">JXLC1806-2</strain>
    </source>
</reference>
<keyword evidence="4" id="KW-0946">Virion</keyword>
<sequence length="258" mass="29292">MSRKNQPSTSKASPSINIAEAALEVEDSVDFQFSAGDDGGSPFNPTEAYKKFMETHRSALNLENIKIFFFKAKEAKEMMKARAKSTMTFSFGSLTLTFKNTHHPANRHTVKVEQDDLTINRVSGFLAYAVLLTHRDPKQKDTVEAIIKNPIAESKGVTWKDGPNVYLSFFPGAEMFMLEFKFFPLAVGLARCHKEKMDPEYLKKPMRQMLTTGARAQDWLSDKINEIRNAYKICMSLKFSRSGFTEAAREFLKEFDLA</sequence>
<evidence type="ECO:0000256" key="5">
    <source>
        <dbReference type="ARBA" id="ARBA00022884"/>
    </source>
</evidence>
<dbReference type="Gene3D" id="1.10.472.180">
    <property type="entry name" value="Bunyavirus nucleocapsid (N) protein, C-terminal domain"/>
    <property type="match status" value="1"/>
</dbReference>
<evidence type="ECO:0000313" key="10">
    <source>
        <dbReference type="Proteomes" id="UP001264087"/>
    </source>
</evidence>
<dbReference type="InterPro" id="IPR043011">
    <property type="entry name" value="Bunya_nucleocap_C"/>
</dbReference>
<accession>A0A8A2MN68</accession>
<evidence type="ECO:0000256" key="6">
    <source>
        <dbReference type="ARBA" id="ARBA00023086"/>
    </source>
</evidence>
<evidence type="ECO:0000256" key="2">
    <source>
        <dbReference type="ARBA" id="ARBA00006516"/>
    </source>
</evidence>
<dbReference type="Pfam" id="PF00952">
    <property type="entry name" value="Bunya_nucleocap"/>
    <property type="match status" value="1"/>
</dbReference>
<name>A0A8A2MN68_9VIRU</name>
<evidence type="ECO:0000256" key="4">
    <source>
        <dbReference type="ARBA" id="ARBA00022844"/>
    </source>
</evidence>
<keyword evidence="5" id="KW-0694">RNA-binding</keyword>
<evidence type="ECO:0000256" key="8">
    <source>
        <dbReference type="ARBA" id="ARBA00033344"/>
    </source>
</evidence>
<comment type="subcellular location">
    <subcellularLocation>
        <location evidence="1">Virion</location>
    </subcellularLocation>
</comment>
<keyword evidence="6 9" id="KW-0543">Viral nucleoprotein</keyword>
<dbReference type="GO" id="GO:0019013">
    <property type="term" value="C:viral nucleocapsid"/>
    <property type="evidence" value="ECO:0007669"/>
    <property type="project" value="UniProtKB-KW"/>
</dbReference>
<dbReference type="Gene3D" id="1.20.142.20">
    <property type="match status" value="1"/>
</dbReference>
<keyword evidence="10" id="KW-1185">Reference proteome</keyword>
<organism evidence="9 10">
    <name type="scientific">Lichuan virus</name>
    <dbReference type="NCBI Taxonomy" id="2816943"/>
    <lineage>
        <taxon>Viruses</taxon>
        <taxon>Riboviria</taxon>
        <taxon>Orthornavirae</taxon>
        <taxon>Negarnaviricota</taxon>
        <taxon>Polyploviricotina</taxon>
        <taxon>Bunyaviricetes</taxon>
        <taxon>Elliovirales</taxon>
        <taxon>Peribunyaviridae</taxon>
        <taxon>Orthobunyavirus</taxon>
        <taxon>Orthobunyavirus lichuanense</taxon>
    </lineage>
</organism>
<evidence type="ECO:0000256" key="3">
    <source>
        <dbReference type="ARBA" id="ARBA00014389"/>
    </source>
</evidence>
<comment type="similarity">
    <text evidence="2">Belongs to the orthobunyavirus nucleocapsid protein family.</text>
</comment>
<dbReference type="GO" id="GO:0003723">
    <property type="term" value="F:RNA binding"/>
    <property type="evidence" value="ECO:0007669"/>
    <property type="project" value="UniProtKB-KW"/>
</dbReference>
<dbReference type="Proteomes" id="UP001264087">
    <property type="component" value="Genome"/>
</dbReference>
<dbReference type="InterPro" id="IPR001784">
    <property type="entry name" value="Bunya_nucleocap"/>
</dbReference>
<dbReference type="InterPro" id="IPR043012">
    <property type="entry name" value="Bunya_nucleocap_N"/>
</dbReference>
<evidence type="ECO:0000256" key="7">
    <source>
        <dbReference type="ARBA" id="ARBA00023274"/>
    </source>
</evidence>
<dbReference type="EMBL" id="MT198371">
    <property type="protein sequence ID" value="QSW03628.1"/>
    <property type="molecule type" value="Genomic_RNA"/>
</dbReference>
<proteinExistence type="inferred from homology"/>
<evidence type="ECO:0000256" key="1">
    <source>
        <dbReference type="ARBA" id="ARBA00004328"/>
    </source>
</evidence>